<dbReference type="Gene3D" id="2.60.120.920">
    <property type="match status" value="1"/>
</dbReference>
<organism evidence="1 2">
    <name type="scientific">Acaulospora morrowiae</name>
    <dbReference type="NCBI Taxonomy" id="94023"/>
    <lineage>
        <taxon>Eukaryota</taxon>
        <taxon>Fungi</taxon>
        <taxon>Fungi incertae sedis</taxon>
        <taxon>Mucoromycota</taxon>
        <taxon>Glomeromycotina</taxon>
        <taxon>Glomeromycetes</taxon>
        <taxon>Diversisporales</taxon>
        <taxon>Acaulosporaceae</taxon>
        <taxon>Acaulospora</taxon>
    </lineage>
</organism>
<feature type="non-terminal residue" evidence="1">
    <location>
        <position position="1"/>
    </location>
</feature>
<protein>
    <submittedName>
        <fullName evidence="1">5348_t:CDS:1</fullName>
    </submittedName>
</protein>
<dbReference type="AlphaFoldDB" id="A0A9N9P5D6"/>
<gene>
    <name evidence="1" type="ORF">AMORRO_LOCUS17726</name>
</gene>
<dbReference type="OrthoDB" id="6359816at2759"/>
<dbReference type="InterPro" id="IPR013320">
    <property type="entry name" value="ConA-like_dom_sf"/>
</dbReference>
<reference evidence="1" key="1">
    <citation type="submission" date="2021-06" db="EMBL/GenBank/DDBJ databases">
        <authorList>
            <person name="Kallberg Y."/>
            <person name="Tangrot J."/>
            <person name="Rosling A."/>
        </authorList>
    </citation>
    <scope>NUCLEOTIDE SEQUENCE</scope>
    <source>
        <strain evidence="1">CL551</strain>
    </source>
</reference>
<sequence>PIKEEISLPVFNYINSLVGYIDFRRISAEIVIKLIEPLYIVPFPKIIDSCRFQICEKSQLSEFYGTPGITWDRNSCGSGLIISDDGYTVSARQDISLCQSVKANYPMMNSGVHEFHVLLEKISVCSWIGVCGEGLKFSEFAGYHNAHVLGSEGDCYINNVYGGTKIPSFSNDNTHVIVHLDMDNKTIAFSVN</sequence>
<dbReference type="Proteomes" id="UP000789342">
    <property type="component" value="Unassembled WGS sequence"/>
</dbReference>
<comment type="caution">
    <text evidence="1">The sequence shown here is derived from an EMBL/GenBank/DDBJ whole genome shotgun (WGS) entry which is preliminary data.</text>
</comment>
<evidence type="ECO:0000313" key="1">
    <source>
        <dbReference type="EMBL" id="CAG8785942.1"/>
    </source>
</evidence>
<name>A0A9N9P5D6_9GLOM</name>
<dbReference type="SUPFAM" id="SSF49899">
    <property type="entry name" value="Concanavalin A-like lectins/glucanases"/>
    <property type="match status" value="1"/>
</dbReference>
<dbReference type="InterPro" id="IPR043136">
    <property type="entry name" value="B30.2/SPRY_sf"/>
</dbReference>
<evidence type="ECO:0000313" key="2">
    <source>
        <dbReference type="Proteomes" id="UP000789342"/>
    </source>
</evidence>
<keyword evidence="2" id="KW-1185">Reference proteome</keyword>
<proteinExistence type="predicted"/>
<dbReference type="EMBL" id="CAJVPV010056663">
    <property type="protein sequence ID" value="CAG8785942.1"/>
    <property type="molecule type" value="Genomic_DNA"/>
</dbReference>
<feature type="non-terminal residue" evidence="1">
    <location>
        <position position="192"/>
    </location>
</feature>
<accession>A0A9N9P5D6</accession>